<keyword evidence="2" id="KW-1185">Reference proteome</keyword>
<protein>
    <submittedName>
        <fullName evidence="1">Uncharacterized protein</fullName>
    </submittedName>
</protein>
<proteinExistence type="predicted"/>
<dbReference type="AlphaFoldDB" id="F8AW67"/>
<gene>
    <name evidence="1" type="ordered locus">FsymDg_4123</name>
</gene>
<dbReference type="EMBL" id="CP002801">
    <property type="protein sequence ID" value="AEH11394.1"/>
    <property type="molecule type" value="Genomic_DNA"/>
</dbReference>
<name>F8AW67_9ACTN</name>
<organism evidence="1 2">
    <name type="scientific">Candidatus Protofrankia datiscae</name>
    <dbReference type="NCBI Taxonomy" id="2716812"/>
    <lineage>
        <taxon>Bacteria</taxon>
        <taxon>Bacillati</taxon>
        <taxon>Actinomycetota</taxon>
        <taxon>Actinomycetes</taxon>
        <taxon>Frankiales</taxon>
        <taxon>Frankiaceae</taxon>
        <taxon>Protofrankia</taxon>
    </lineage>
</organism>
<dbReference type="HOGENOM" id="CLU_1683991_0_0_11"/>
<evidence type="ECO:0000313" key="1">
    <source>
        <dbReference type="EMBL" id="AEH11394.1"/>
    </source>
</evidence>
<sequence>MQRPSLPCRMAHGKAPDSAGTQAICQFLRRRYDLPLVDEGIEEFGYARWPYLDGRRVLILVAMGRDPVHGDEPPTPRLDELIAQARKEGVKPIIRIIVSDDTEPVDRLWEVKAPVQDVDCRVLLKCGIDFDDLAVIRLDVWDELDTEGGLDTVDEV</sequence>
<dbReference type="Proteomes" id="UP000001549">
    <property type="component" value="Chromosome"/>
</dbReference>
<reference evidence="1 2" key="1">
    <citation type="submission" date="2011-05" db="EMBL/GenBank/DDBJ databases">
        <title>Complete sequence of chromosome of Frankia symbiont of Datisca glomerata.</title>
        <authorList>
            <consortium name="US DOE Joint Genome Institute"/>
            <person name="Lucas S."/>
            <person name="Han J."/>
            <person name="Lapidus A."/>
            <person name="Cheng J.-F."/>
            <person name="Goodwin L."/>
            <person name="Pitluck S."/>
            <person name="Peters L."/>
            <person name="Mikhailova N."/>
            <person name="Chertkov O."/>
            <person name="Teshima H."/>
            <person name="Han C."/>
            <person name="Tapia R."/>
            <person name="Land M."/>
            <person name="Hauser L."/>
            <person name="Kyrpides N."/>
            <person name="Ivanova N."/>
            <person name="Pagani I."/>
            <person name="Berry A."/>
            <person name="Pawlowski K."/>
            <person name="Persson T."/>
            <person name="Vanden Heuvel B."/>
            <person name="Benson D."/>
            <person name="Woyke T."/>
        </authorList>
    </citation>
    <scope>NUCLEOTIDE SEQUENCE [LARGE SCALE GENOMIC DNA]</scope>
    <source>
        <strain evidence="2">4085684</strain>
    </source>
</reference>
<accession>F8AW67</accession>
<dbReference type="KEGG" id="fsy:FsymDg_4123"/>
<evidence type="ECO:0000313" key="2">
    <source>
        <dbReference type="Proteomes" id="UP000001549"/>
    </source>
</evidence>